<dbReference type="EMBL" id="LT629754">
    <property type="protein sequence ID" value="SDT16222.1"/>
    <property type="molecule type" value="Genomic_DNA"/>
</dbReference>
<evidence type="ECO:0000259" key="1">
    <source>
        <dbReference type="Pfam" id="PF18925"/>
    </source>
</evidence>
<evidence type="ECO:0000313" key="2">
    <source>
        <dbReference type="EMBL" id="SDT16222.1"/>
    </source>
</evidence>
<dbReference type="RefSeq" id="WP_157681209.1">
    <property type="nucleotide sequence ID" value="NZ_LT629754.1"/>
</dbReference>
<proteinExistence type="predicted"/>
<reference evidence="2 3" key="1">
    <citation type="submission" date="2016-10" db="EMBL/GenBank/DDBJ databases">
        <authorList>
            <person name="Varghese N."/>
            <person name="Submissions S."/>
        </authorList>
    </citation>
    <scope>NUCLEOTIDE SEQUENCE [LARGE SCALE GENOMIC DNA]</scope>
    <source>
        <strain evidence="2 3">MAR_2009_60</strain>
    </source>
</reference>
<accession>A0ABY0UTS4</accession>
<gene>
    <name evidence="2" type="ORF">SAMN05192545_2911</name>
</gene>
<organism evidence="2 3">
    <name type="scientific">Maribacter dokdonensis</name>
    <dbReference type="NCBI Taxonomy" id="320912"/>
    <lineage>
        <taxon>Bacteria</taxon>
        <taxon>Pseudomonadati</taxon>
        <taxon>Bacteroidota</taxon>
        <taxon>Flavobacteriia</taxon>
        <taxon>Flavobacteriales</taxon>
        <taxon>Flavobacteriaceae</taxon>
        <taxon>Maribacter</taxon>
    </lineage>
</organism>
<feature type="domain" description="DUF5675" evidence="1">
    <location>
        <begin position="11"/>
        <end position="127"/>
    </location>
</feature>
<keyword evidence="3" id="KW-1185">Reference proteome</keyword>
<sequence>MYAILNRLRDNTSVQTLGRWYFHEGLKEVFSCVTLELPDRGNQNNISRVPATLPGKPYRVKKRWSPKFKHHFHVTGVDGRTYILVHVLNTFHQTEGCIGVGYGFGYVNHDREMDIYMSRDTLDRMLALAPDEFDLYINDNDL</sequence>
<dbReference type="Pfam" id="PF18925">
    <property type="entry name" value="DUF5675"/>
    <property type="match status" value="1"/>
</dbReference>
<dbReference type="InterPro" id="IPR043732">
    <property type="entry name" value="DUF5675"/>
</dbReference>
<protein>
    <recommendedName>
        <fullName evidence="1">DUF5675 domain-containing protein</fullName>
    </recommendedName>
</protein>
<dbReference type="GeneID" id="90591718"/>
<evidence type="ECO:0000313" key="3">
    <source>
        <dbReference type="Proteomes" id="UP000199574"/>
    </source>
</evidence>
<dbReference type="Proteomes" id="UP000199574">
    <property type="component" value="Chromosome I"/>
</dbReference>
<name>A0ABY0UTS4_9FLAO</name>